<evidence type="ECO:0000259" key="1">
    <source>
        <dbReference type="Pfam" id="PF13521"/>
    </source>
</evidence>
<dbReference type="InterPro" id="IPR038727">
    <property type="entry name" value="NadR/Ttd14_AAA_dom"/>
</dbReference>
<dbReference type="Gene3D" id="3.40.50.300">
    <property type="entry name" value="P-loop containing nucleotide triphosphate hydrolases"/>
    <property type="match status" value="1"/>
</dbReference>
<organism evidence="2 3">
    <name type="scientific">Tenacibaculum polynesiense</name>
    <dbReference type="NCBI Taxonomy" id="3137857"/>
    <lineage>
        <taxon>Bacteria</taxon>
        <taxon>Pseudomonadati</taxon>
        <taxon>Bacteroidota</taxon>
        <taxon>Flavobacteriia</taxon>
        <taxon>Flavobacteriales</taxon>
        <taxon>Flavobacteriaceae</taxon>
        <taxon>Tenacibaculum</taxon>
    </lineage>
</organism>
<proteinExistence type="predicted"/>
<comment type="caution">
    <text evidence="2">The sequence shown here is derived from an EMBL/GenBank/DDBJ whole genome shotgun (WGS) entry which is preliminary data.</text>
</comment>
<reference evidence="2 3" key="1">
    <citation type="submission" date="2024-05" db="EMBL/GenBank/DDBJ databases">
        <authorList>
            <person name="Duchaud E."/>
        </authorList>
    </citation>
    <scope>NUCLEOTIDE SEQUENCE [LARGE SCALE GENOMIC DNA]</scope>
    <source>
        <strain evidence="2">Ena-SAMPLE-TAB-13-05-2024-13:56:06:370-140308</strain>
    </source>
</reference>
<protein>
    <submittedName>
        <fullName evidence="2">ATPase</fullName>
    </submittedName>
</protein>
<name>A0ABP1EWF3_9FLAO</name>
<dbReference type="RefSeq" id="WP_348715241.1">
    <property type="nucleotide sequence ID" value="NZ_CAXJIO010000010.1"/>
</dbReference>
<keyword evidence="3" id="KW-1185">Reference proteome</keyword>
<dbReference type="Proteomes" id="UP001497527">
    <property type="component" value="Unassembled WGS sequence"/>
</dbReference>
<feature type="domain" description="NadR/Ttd14 AAA" evidence="1">
    <location>
        <begin position="4"/>
        <end position="168"/>
    </location>
</feature>
<dbReference type="InterPro" id="IPR027417">
    <property type="entry name" value="P-loop_NTPase"/>
</dbReference>
<dbReference type="EMBL" id="CAXJIO010000010">
    <property type="protein sequence ID" value="CAL2101597.1"/>
    <property type="molecule type" value="Genomic_DNA"/>
</dbReference>
<evidence type="ECO:0000313" key="3">
    <source>
        <dbReference type="Proteomes" id="UP001497527"/>
    </source>
</evidence>
<dbReference type="Pfam" id="PF13521">
    <property type="entry name" value="AAA_28"/>
    <property type="match status" value="1"/>
</dbReference>
<dbReference type="SUPFAM" id="SSF52540">
    <property type="entry name" value="P-loop containing nucleoside triphosphate hydrolases"/>
    <property type="match status" value="1"/>
</dbReference>
<gene>
    <name evidence="2" type="ORF">T190423A01A_10160</name>
</gene>
<evidence type="ECO:0000313" key="2">
    <source>
        <dbReference type="EMBL" id="CAL2101597.1"/>
    </source>
</evidence>
<sequence>MQQKVVLIGGPGTGKSSILRELIKRGYECMPEISREVTLKAQKEGIDQLFLTQPLLFSQMLLEGREQQYLDAVKSNSEIVFFDRGIPDVHAYMNYLGSEYPSMYKEKSSKYLYDKVFMLAPWEEIYVSDNERYETFEQAVKIDTFLRDAYQEIGYTIVNVPFGTVKERCDFILQSL</sequence>
<accession>A0ABP1EWF3</accession>